<gene>
    <name evidence="2" type="ORF">FISHEDRAFT_36981</name>
</gene>
<accession>A0A0D7AJS7</accession>
<feature type="transmembrane region" description="Helical" evidence="1">
    <location>
        <begin position="106"/>
        <end position="126"/>
    </location>
</feature>
<organism evidence="2 3">
    <name type="scientific">Fistulina hepatica ATCC 64428</name>
    <dbReference type="NCBI Taxonomy" id="1128425"/>
    <lineage>
        <taxon>Eukaryota</taxon>
        <taxon>Fungi</taxon>
        <taxon>Dikarya</taxon>
        <taxon>Basidiomycota</taxon>
        <taxon>Agaricomycotina</taxon>
        <taxon>Agaricomycetes</taxon>
        <taxon>Agaricomycetidae</taxon>
        <taxon>Agaricales</taxon>
        <taxon>Fistulinaceae</taxon>
        <taxon>Fistulina</taxon>
    </lineage>
</organism>
<dbReference type="OrthoDB" id="3197626at2759"/>
<proteinExistence type="predicted"/>
<evidence type="ECO:0000256" key="1">
    <source>
        <dbReference type="SAM" id="Phobius"/>
    </source>
</evidence>
<keyword evidence="1" id="KW-0812">Transmembrane</keyword>
<feature type="transmembrane region" description="Helical" evidence="1">
    <location>
        <begin position="146"/>
        <end position="171"/>
    </location>
</feature>
<reference evidence="2 3" key="1">
    <citation type="journal article" date="2015" name="Fungal Genet. Biol.">
        <title>Evolution of novel wood decay mechanisms in Agaricales revealed by the genome sequences of Fistulina hepatica and Cylindrobasidium torrendii.</title>
        <authorList>
            <person name="Floudas D."/>
            <person name="Held B.W."/>
            <person name="Riley R."/>
            <person name="Nagy L.G."/>
            <person name="Koehler G."/>
            <person name="Ransdell A.S."/>
            <person name="Younus H."/>
            <person name="Chow J."/>
            <person name="Chiniquy J."/>
            <person name="Lipzen A."/>
            <person name="Tritt A."/>
            <person name="Sun H."/>
            <person name="Haridas S."/>
            <person name="LaButti K."/>
            <person name="Ohm R.A."/>
            <person name="Kues U."/>
            <person name="Blanchette R.A."/>
            <person name="Grigoriev I.V."/>
            <person name="Minto R.E."/>
            <person name="Hibbett D.S."/>
        </authorList>
    </citation>
    <scope>NUCLEOTIDE SEQUENCE [LARGE SCALE GENOMIC DNA]</scope>
    <source>
        <strain evidence="2 3">ATCC 64428</strain>
    </source>
</reference>
<sequence>SVVFTEFLHVILGIYLWEWVSTLDFDIAFLQGKKMFKWPLIFYFWGRYAMLGGLIGFIIAIDSTRTYIHCQQLYTVLQVLGNSALGVASINLAIRTMVIWSYNRSVVVGLVALSCGHFAIIIRSMFNVSAEWIQGSGCATTRIESVIFAAMYIYTMCFDFIVMSLTAYKLIFAEGASFRRSSAIMKLLFRDGLVYFVIAFGGNFVAVIFSVLNLNTVMALIADIPATTFATIAACRVVRRLNNYVGGVGL</sequence>
<keyword evidence="3" id="KW-1185">Reference proteome</keyword>
<protein>
    <submittedName>
        <fullName evidence="2">Uncharacterized protein</fullName>
    </submittedName>
</protein>
<feature type="non-terminal residue" evidence="2">
    <location>
        <position position="1"/>
    </location>
</feature>
<dbReference type="EMBL" id="KN881650">
    <property type="protein sequence ID" value="KIY51556.1"/>
    <property type="molecule type" value="Genomic_DNA"/>
</dbReference>
<feature type="transmembrane region" description="Helical" evidence="1">
    <location>
        <begin position="218"/>
        <end position="238"/>
    </location>
</feature>
<dbReference type="Proteomes" id="UP000054144">
    <property type="component" value="Unassembled WGS sequence"/>
</dbReference>
<feature type="transmembrane region" description="Helical" evidence="1">
    <location>
        <begin position="40"/>
        <end position="61"/>
    </location>
</feature>
<evidence type="ECO:0000313" key="3">
    <source>
        <dbReference type="Proteomes" id="UP000054144"/>
    </source>
</evidence>
<dbReference type="AlphaFoldDB" id="A0A0D7AJS7"/>
<keyword evidence="1" id="KW-1133">Transmembrane helix</keyword>
<keyword evidence="1" id="KW-0472">Membrane</keyword>
<evidence type="ECO:0000313" key="2">
    <source>
        <dbReference type="EMBL" id="KIY51556.1"/>
    </source>
</evidence>
<feature type="transmembrane region" description="Helical" evidence="1">
    <location>
        <begin position="192"/>
        <end position="212"/>
    </location>
</feature>
<name>A0A0D7AJS7_9AGAR</name>